<dbReference type="KEGG" id="fcy:FRACYDRAFT_153096"/>
<keyword evidence="2" id="KW-0479">Metal-binding</keyword>
<evidence type="ECO:0000259" key="6">
    <source>
        <dbReference type="PROSITE" id="PS50115"/>
    </source>
</evidence>
<dbReference type="InParanoid" id="A0A1E7FQZ9"/>
<keyword evidence="4" id="KW-0862">Zinc</keyword>
<dbReference type="PRINTS" id="PR00405">
    <property type="entry name" value="REVINTRACTNG"/>
</dbReference>
<dbReference type="PANTHER" id="PTHR45686:SF4">
    <property type="entry name" value="ADP-RIBOSYLATION FACTOR GTPASE ACTIVATING PROTEIN 3, ISOFORM H"/>
    <property type="match status" value="1"/>
</dbReference>
<evidence type="ECO:0000256" key="3">
    <source>
        <dbReference type="ARBA" id="ARBA00022771"/>
    </source>
</evidence>
<dbReference type="PROSITE" id="PS50115">
    <property type="entry name" value="ARFGAP"/>
    <property type="match status" value="1"/>
</dbReference>
<reference evidence="7 8" key="1">
    <citation type="submission" date="2016-09" db="EMBL/GenBank/DDBJ databases">
        <title>Extensive genetic diversity and differential bi-allelic expression allows diatom success in the polar Southern Ocean.</title>
        <authorList>
            <consortium name="DOE Joint Genome Institute"/>
            <person name="Mock T."/>
            <person name="Otillar R.P."/>
            <person name="Strauss J."/>
            <person name="Dupont C."/>
            <person name="Frickenhaus S."/>
            <person name="Maumus F."/>
            <person name="Mcmullan M."/>
            <person name="Sanges R."/>
            <person name="Schmutz J."/>
            <person name="Toseland A."/>
            <person name="Valas R."/>
            <person name="Veluchamy A."/>
            <person name="Ward B.J."/>
            <person name="Allen A."/>
            <person name="Barry K."/>
            <person name="Falciatore A."/>
            <person name="Ferrante M."/>
            <person name="Fortunato A.E."/>
            <person name="Gloeckner G."/>
            <person name="Gruber A."/>
            <person name="Hipkin R."/>
            <person name="Janech M."/>
            <person name="Kroth P."/>
            <person name="Leese F."/>
            <person name="Lindquist E."/>
            <person name="Lyon B.R."/>
            <person name="Martin J."/>
            <person name="Mayer C."/>
            <person name="Parker M."/>
            <person name="Quesneville H."/>
            <person name="Raymond J."/>
            <person name="Uhlig C."/>
            <person name="Valentin K.U."/>
            <person name="Worden A.Z."/>
            <person name="Armbrust E.V."/>
            <person name="Bowler C."/>
            <person name="Green B."/>
            <person name="Moulton V."/>
            <person name="Van Oosterhout C."/>
            <person name="Grigoriev I."/>
        </authorList>
    </citation>
    <scope>NUCLEOTIDE SEQUENCE [LARGE SCALE GENOMIC DNA]</scope>
    <source>
        <strain evidence="7 8">CCMP1102</strain>
    </source>
</reference>
<sequence>MNSNDLQELRALPGNTRCIDCDRKTPEWASVTLGIFMCLDCSGPHRSLGTHISFVRSVRMDSWSDQQIKRMKISGGNTACREFLSSQGIKISTSFRISKTTFTSIQNKYRTPQGQLYQQILDARMDGQPEPTEL</sequence>
<dbReference type="CDD" id="cd08830">
    <property type="entry name" value="ArfGap_ArfGap1"/>
    <property type="match status" value="1"/>
</dbReference>
<dbReference type="OrthoDB" id="983479at2759"/>
<feature type="non-terminal residue" evidence="7">
    <location>
        <position position="134"/>
    </location>
</feature>
<evidence type="ECO:0000256" key="1">
    <source>
        <dbReference type="ARBA" id="ARBA00022468"/>
    </source>
</evidence>
<dbReference type="GO" id="GO:0000139">
    <property type="term" value="C:Golgi membrane"/>
    <property type="evidence" value="ECO:0007669"/>
    <property type="project" value="GOC"/>
</dbReference>
<name>A0A1E7FQZ9_9STRA</name>
<evidence type="ECO:0000256" key="5">
    <source>
        <dbReference type="PROSITE-ProRule" id="PRU00288"/>
    </source>
</evidence>
<dbReference type="SMART" id="SM00105">
    <property type="entry name" value="ArfGap"/>
    <property type="match status" value="1"/>
</dbReference>
<dbReference type="SUPFAM" id="SSF57863">
    <property type="entry name" value="ArfGap/RecO-like zinc finger"/>
    <property type="match status" value="1"/>
</dbReference>
<dbReference type="Proteomes" id="UP000095751">
    <property type="component" value="Unassembled WGS sequence"/>
</dbReference>
<gene>
    <name evidence="7" type="ORF">FRACYDRAFT_153096</name>
</gene>
<dbReference type="InterPro" id="IPR001164">
    <property type="entry name" value="ArfGAP_dom"/>
</dbReference>
<dbReference type="GO" id="GO:0008270">
    <property type="term" value="F:zinc ion binding"/>
    <property type="evidence" value="ECO:0007669"/>
    <property type="project" value="UniProtKB-KW"/>
</dbReference>
<dbReference type="EMBL" id="KV784354">
    <property type="protein sequence ID" value="OEU20576.1"/>
    <property type="molecule type" value="Genomic_DNA"/>
</dbReference>
<dbReference type="InterPro" id="IPR037278">
    <property type="entry name" value="ARFGAP/RecO"/>
</dbReference>
<dbReference type="Pfam" id="PF01412">
    <property type="entry name" value="ArfGap"/>
    <property type="match status" value="1"/>
</dbReference>
<keyword evidence="1" id="KW-0343">GTPase activation</keyword>
<proteinExistence type="predicted"/>
<keyword evidence="3 5" id="KW-0863">Zinc-finger</keyword>
<dbReference type="GO" id="GO:0005096">
    <property type="term" value="F:GTPase activator activity"/>
    <property type="evidence" value="ECO:0007669"/>
    <property type="project" value="UniProtKB-KW"/>
</dbReference>
<dbReference type="AlphaFoldDB" id="A0A1E7FQZ9"/>
<evidence type="ECO:0000313" key="7">
    <source>
        <dbReference type="EMBL" id="OEU20576.1"/>
    </source>
</evidence>
<organism evidence="7 8">
    <name type="scientific">Fragilariopsis cylindrus CCMP1102</name>
    <dbReference type="NCBI Taxonomy" id="635003"/>
    <lineage>
        <taxon>Eukaryota</taxon>
        <taxon>Sar</taxon>
        <taxon>Stramenopiles</taxon>
        <taxon>Ochrophyta</taxon>
        <taxon>Bacillariophyta</taxon>
        <taxon>Bacillariophyceae</taxon>
        <taxon>Bacillariophycidae</taxon>
        <taxon>Bacillariales</taxon>
        <taxon>Bacillariaceae</taxon>
        <taxon>Fragilariopsis</taxon>
    </lineage>
</organism>
<protein>
    <submittedName>
        <fullName evidence="7">Arf GTPase activating protein</fullName>
    </submittedName>
</protein>
<keyword evidence="8" id="KW-1185">Reference proteome</keyword>
<evidence type="ECO:0000256" key="2">
    <source>
        <dbReference type="ARBA" id="ARBA00022723"/>
    </source>
</evidence>
<feature type="domain" description="Arf-GAP" evidence="6">
    <location>
        <begin position="3"/>
        <end position="87"/>
    </location>
</feature>
<evidence type="ECO:0000313" key="8">
    <source>
        <dbReference type="Proteomes" id="UP000095751"/>
    </source>
</evidence>
<dbReference type="Gene3D" id="1.10.220.150">
    <property type="entry name" value="Arf GTPase activating protein"/>
    <property type="match status" value="1"/>
</dbReference>
<accession>A0A1E7FQZ9</accession>
<dbReference type="GO" id="GO:0048205">
    <property type="term" value="P:COPI coating of Golgi vesicle"/>
    <property type="evidence" value="ECO:0007669"/>
    <property type="project" value="TreeGrafter"/>
</dbReference>
<dbReference type="InterPro" id="IPR038508">
    <property type="entry name" value="ArfGAP_dom_sf"/>
</dbReference>
<evidence type="ECO:0000256" key="4">
    <source>
        <dbReference type="ARBA" id="ARBA00022833"/>
    </source>
</evidence>
<dbReference type="PANTHER" id="PTHR45686">
    <property type="entry name" value="ADP-RIBOSYLATION FACTOR GTPASE ACTIVATING PROTEIN 3, ISOFORM H-RELATED"/>
    <property type="match status" value="1"/>
</dbReference>